<dbReference type="EMBL" id="JACOQI010000005">
    <property type="protein sequence ID" value="MBC5770096.1"/>
    <property type="molecule type" value="Genomic_DNA"/>
</dbReference>
<dbReference type="Proteomes" id="UP000620327">
    <property type="component" value="Unassembled WGS sequence"/>
</dbReference>
<dbReference type="Pfam" id="PF07508">
    <property type="entry name" value="Recombinase"/>
    <property type="match status" value="1"/>
</dbReference>
<dbReference type="GO" id="GO:0003677">
    <property type="term" value="F:DNA binding"/>
    <property type="evidence" value="ECO:0007669"/>
    <property type="project" value="InterPro"/>
</dbReference>
<evidence type="ECO:0000259" key="1">
    <source>
        <dbReference type="PROSITE" id="PS51737"/>
    </source>
</evidence>
<organism evidence="2 3">
    <name type="scientific">Dysosmobacter segnis</name>
    <dbReference type="NCBI Taxonomy" id="2763042"/>
    <lineage>
        <taxon>Bacteria</taxon>
        <taxon>Bacillati</taxon>
        <taxon>Bacillota</taxon>
        <taxon>Clostridia</taxon>
        <taxon>Eubacteriales</taxon>
        <taxon>Oscillospiraceae</taxon>
        <taxon>Dysosmobacter</taxon>
    </lineage>
</organism>
<dbReference type="InterPro" id="IPR038109">
    <property type="entry name" value="DNA_bind_recomb_sf"/>
</dbReference>
<sequence length="117" mass="12987">MRIPYGFELISGGTLEVNKDEANIVSMIFDFYMAGASLGKVVDMLHSKQISSPTGKLKWTRATVDHLLSNGKYVAVVGLEKFLDVQFEKAARCNIDYDKDGAPRKDTRYVSPAVVQI</sequence>
<accession>A0A923MI37</accession>
<gene>
    <name evidence="2" type="ORF">H8Z83_07110</name>
</gene>
<reference evidence="2" key="1">
    <citation type="submission" date="2020-08" db="EMBL/GenBank/DDBJ databases">
        <title>Genome public.</title>
        <authorList>
            <person name="Liu C."/>
            <person name="Sun Q."/>
        </authorList>
    </citation>
    <scope>NUCLEOTIDE SEQUENCE</scope>
    <source>
        <strain evidence="2">BX15</strain>
    </source>
</reference>
<dbReference type="AlphaFoldDB" id="A0A923MI37"/>
<evidence type="ECO:0000313" key="3">
    <source>
        <dbReference type="Proteomes" id="UP000620327"/>
    </source>
</evidence>
<dbReference type="PROSITE" id="PS51737">
    <property type="entry name" value="RECOMBINASE_DNA_BIND"/>
    <property type="match status" value="1"/>
</dbReference>
<protein>
    <submittedName>
        <fullName evidence="2">Recombinase family protein</fullName>
    </submittedName>
</protein>
<name>A0A923MI37_9FIRM</name>
<keyword evidence="3" id="KW-1185">Reference proteome</keyword>
<comment type="caution">
    <text evidence="2">The sequence shown here is derived from an EMBL/GenBank/DDBJ whole genome shotgun (WGS) entry which is preliminary data.</text>
</comment>
<proteinExistence type="predicted"/>
<dbReference type="Gene3D" id="3.90.1750.20">
    <property type="entry name" value="Putative Large Serine Recombinase, Chain B, Domain 2"/>
    <property type="match status" value="1"/>
</dbReference>
<evidence type="ECO:0000313" key="2">
    <source>
        <dbReference type="EMBL" id="MBC5770096.1"/>
    </source>
</evidence>
<dbReference type="RefSeq" id="WP_187014389.1">
    <property type="nucleotide sequence ID" value="NZ_JACOQI010000005.1"/>
</dbReference>
<dbReference type="GO" id="GO:0000150">
    <property type="term" value="F:DNA strand exchange activity"/>
    <property type="evidence" value="ECO:0007669"/>
    <property type="project" value="InterPro"/>
</dbReference>
<feature type="domain" description="Recombinase" evidence="1">
    <location>
        <begin position="4"/>
        <end position="117"/>
    </location>
</feature>
<dbReference type="InterPro" id="IPR011109">
    <property type="entry name" value="DNA_bind_recombinase_dom"/>
</dbReference>